<dbReference type="EMBL" id="LGHJ01000011">
    <property type="protein sequence ID" value="KPL76601.1"/>
    <property type="molecule type" value="Genomic_DNA"/>
</dbReference>
<dbReference type="AlphaFoldDB" id="A0A0P6Y4T4"/>
<reference evidence="2 3" key="1">
    <citation type="submission" date="2015-07" db="EMBL/GenBank/DDBJ databases">
        <title>Draft genome of Bellilinea caldifistulae DSM 17877.</title>
        <authorList>
            <person name="Hemp J."/>
            <person name="Ward L.M."/>
            <person name="Pace L.A."/>
            <person name="Fischer W.W."/>
        </authorList>
    </citation>
    <scope>NUCLEOTIDE SEQUENCE [LARGE SCALE GENOMIC DNA]</scope>
    <source>
        <strain evidence="2 3">GOMI-1</strain>
    </source>
</reference>
<proteinExistence type="predicted"/>
<evidence type="ECO:0000259" key="1">
    <source>
        <dbReference type="Pfam" id="PF01345"/>
    </source>
</evidence>
<dbReference type="STRING" id="360411.AC812_04565"/>
<gene>
    <name evidence="2" type="ORF">AC812_04565</name>
</gene>
<feature type="domain" description="DUF11" evidence="1">
    <location>
        <begin position="749"/>
        <end position="852"/>
    </location>
</feature>
<comment type="caution">
    <text evidence="2">The sequence shown here is derived from an EMBL/GenBank/DDBJ whole genome shotgun (WGS) entry which is preliminary data.</text>
</comment>
<organism evidence="2 3">
    <name type="scientific">Bellilinea caldifistulae</name>
    <dbReference type="NCBI Taxonomy" id="360411"/>
    <lineage>
        <taxon>Bacteria</taxon>
        <taxon>Bacillati</taxon>
        <taxon>Chloroflexota</taxon>
        <taxon>Anaerolineae</taxon>
        <taxon>Anaerolineales</taxon>
        <taxon>Anaerolineaceae</taxon>
        <taxon>Bellilinea</taxon>
    </lineage>
</organism>
<protein>
    <recommendedName>
        <fullName evidence="1">DUF11 domain-containing protein</fullName>
    </recommendedName>
</protein>
<name>A0A0P6Y4T4_9CHLR</name>
<dbReference type="Pfam" id="PF01345">
    <property type="entry name" value="DUF11"/>
    <property type="match status" value="1"/>
</dbReference>
<evidence type="ECO:0000313" key="3">
    <source>
        <dbReference type="Proteomes" id="UP000050514"/>
    </source>
</evidence>
<dbReference type="InterPro" id="IPR001434">
    <property type="entry name" value="OmcB-like_DUF11"/>
</dbReference>
<evidence type="ECO:0000313" key="2">
    <source>
        <dbReference type="EMBL" id="KPL76601.1"/>
    </source>
</evidence>
<keyword evidence="3" id="KW-1185">Reference proteome</keyword>
<dbReference type="Proteomes" id="UP000050514">
    <property type="component" value="Unassembled WGS sequence"/>
</dbReference>
<sequence>MPNDAEPFVGASVQLSPQSTGGPDDFGYIWDDSVALNWIDASSGTDATIDPPYWVEAGPIDIGFPFKYYENTYTQLYISMYGFVSFNSGQNDDQQSQIPSPEEPNDVIAPSWGPIDYVNGYVRYLTGGTFPNRWFVVEWNRVTDDFLNEYTFEVVLYENGDIVFQYQNMNYSGHGWHCQTSGIEDSTGWDGLTITDFCNQIGSNHAVRIYRPVAAPRVGISPRYDGRFTRAGAMESFNVLIRNTGELGADTYDLISSSSWPISFYAADGTTPLTDTDADGTVDTGSLAQGSTLTITVKVQTPPTSNVGDDNAAAVTVRSSRDTGKSETVKLQTAIPAPFAQVYSDNDGAMSLYLVQPAAQAVKKVTADLFLPWSPAVAEMPNGFAYFWYDLWMKEIEYTLLDRYGNTVRGVNKLTNHSGATTQTWKDENPAVAVAPNGRIGVVWYRYLWNGSTSQYNIWFAILDPAGNLTYGPVNLTNNNAWGSYDDVNVPFFNSPRIAATGDNRFILAWKQYYRVSDGRVKDDIYYAIRDANGVQVKAITNLTNASPGSSGKYGPALASLSSNRAFISWASGGNIYYAVVGNDGTLVKPETNLSADGNNWENYDAVQLSNGKILAVWETIGCDPGEQVPRIRFALLDTSYNPVGTPVCLKAEAAVTGDYSVSVTADAVGHGILTWRDYSSFNNLYYALVDGNGNVLTDPMIFLTSQASDPFIFTNGEGYGNTSYSWTPPTGVDGVATFSASLYGAPPGGNAAIHIRTANHGTAKATSVVLRATLDSSLTYVRDTSGITPTVSGAQVIWNLPDLGFLEEVNFTLYVQVPPSAAYGTLYPIALSITSAELDPNPSDNTASAQVMAARQMFLPLINRGY</sequence>
<accession>A0A0P6Y4T4</accession>